<gene>
    <name evidence="1" type="ORF">BLCOC_03340</name>
</gene>
<dbReference type="EMBL" id="CP136422">
    <property type="protein sequence ID" value="WPX72010.1"/>
    <property type="molecule type" value="Genomic_DNA"/>
</dbReference>
<name>A0ABZ0U478_9FIRM</name>
<evidence type="ECO:0000313" key="2">
    <source>
        <dbReference type="Proteomes" id="UP001325248"/>
    </source>
</evidence>
<sequence>MNLLLIKRVKKHDKAAFQKLMEKQATALYNTAKVILMNEEELS</sequence>
<accession>A0ABZ0U478</accession>
<reference evidence="1" key="1">
    <citation type="submission" date="2023-10" db="EMBL/GenBank/DDBJ databases">
        <title>Genome sequence of Blautia coccoides DSM 935.</title>
        <authorList>
            <person name="Boeer T."/>
            <person name="Bengelsdorf F.R."/>
            <person name="Daniel R."/>
            <person name="Poehlein A."/>
        </authorList>
    </citation>
    <scope>NUCLEOTIDE SEQUENCE [LARGE SCALE GENOMIC DNA]</scope>
    <source>
        <strain evidence="1">DSM 935</strain>
    </source>
</reference>
<dbReference type="Proteomes" id="UP001325248">
    <property type="component" value="Chromosome"/>
</dbReference>
<keyword evidence="2" id="KW-1185">Reference proteome</keyword>
<organism evidence="1 2">
    <name type="scientific">Blautia producta</name>
    <dbReference type="NCBI Taxonomy" id="33035"/>
    <lineage>
        <taxon>Bacteria</taxon>
        <taxon>Bacillati</taxon>
        <taxon>Bacillota</taxon>
        <taxon>Clostridia</taxon>
        <taxon>Lachnospirales</taxon>
        <taxon>Lachnospiraceae</taxon>
        <taxon>Blautia</taxon>
    </lineage>
</organism>
<protein>
    <recommendedName>
        <fullName evidence="3">Transposase</fullName>
    </recommendedName>
</protein>
<evidence type="ECO:0008006" key="3">
    <source>
        <dbReference type="Google" id="ProtNLM"/>
    </source>
</evidence>
<evidence type="ECO:0000313" key="1">
    <source>
        <dbReference type="EMBL" id="WPX72010.1"/>
    </source>
</evidence>
<proteinExistence type="predicted"/>